<dbReference type="SUPFAM" id="SSF53383">
    <property type="entry name" value="PLP-dependent transferases"/>
    <property type="match status" value="1"/>
</dbReference>
<keyword evidence="4" id="KW-0238">DNA-binding</keyword>
<comment type="similarity">
    <text evidence="1">In the C-terminal section; belongs to the class-I pyridoxal-phosphate-dependent aminotransferase family.</text>
</comment>
<feature type="domain" description="HTH gntR-type" evidence="6">
    <location>
        <begin position="12"/>
        <end position="80"/>
    </location>
</feature>
<reference evidence="8" key="2">
    <citation type="submission" date="2011-04" db="EMBL/GenBank/DDBJ databases">
        <title>The complete genome of chromosome of Treponema succinifaciens DSM 2489.</title>
        <authorList>
            <person name="Lucas S."/>
            <person name="Copeland A."/>
            <person name="Lapidus A."/>
            <person name="Bruce D."/>
            <person name="Goodwin L."/>
            <person name="Pitluck S."/>
            <person name="Peters L."/>
            <person name="Kyrpides N."/>
            <person name="Mavromatis K."/>
            <person name="Ivanova N."/>
            <person name="Ovchinnikova G."/>
            <person name="Teshima H."/>
            <person name="Detter J.C."/>
            <person name="Tapia R."/>
            <person name="Han C."/>
            <person name="Land M."/>
            <person name="Hauser L."/>
            <person name="Markowitz V."/>
            <person name="Cheng J.-F."/>
            <person name="Hugenholtz P."/>
            <person name="Woyke T."/>
            <person name="Wu D."/>
            <person name="Gronow S."/>
            <person name="Wellnitz S."/>
            <person name="Brambilla E."/>
            <person name="Klenk H.-P."/>
            <person name="Eisen J.A."/>
        </authorList>
    </citation>
    <scope>NUCLEOTIDE SEQUENCE [LARGE SCALE GENOMIC DNA]</scope>
    <source>
        <strain evidence="8">ATCC 33096 / DSM 2489 / 6091</strain>
    </source>
</reference>
<evidence type="ECO:0000256" key="5">
    <source>
        <dbReference type="ARBA" id="ARBA00023163"/>
    </source>
</evidence>
<sequence>MFTYDFSKKGTMTFCDFLIENIKSKIIDGTLSPNEKLPSKRTLASHLGVSVITVQNAYSELISQGYIFSIEKKGFFVTELPKEIKSLSSNSYKQNFKKEKSIKKINSKNKEKIFIDLKSNSIGWEKFPFSIWSKIMRKVLNSPHENLLKSQPLQGTLELREAICKHLKSFKNIEAVPEQIVVGAGTEMLYSFVVQLLGNEKIYAVENPGYKKIAQIFEMNGANIKHIPIDKNGLNIEALKKTNASVVHVTPSHHFPTGIVMPVKRRMELLFWAQEKSERYIIEDDYDSEFRFTGKPILPLLCASKNENVIYINSFSKTLSPSFRICYMVLPKKLSEKFNSKFNFCSCTVNSFEQYALADFIKEEHYSKHIIRMKNYYRNLRNELIFKIENSELKNFVKIHEENSGLHFLLSINSKFSGKTLETRLKKNGIKISALKDFFYELEEFSIFPEENKNFRIDKTFVVNYSGIEKQKIPKTVELILESIK</sequence>
<name>F2NW86_TRES6</name>
<dbReference type="SUPFAM" id="SSF46785">
    <property type="entry name" value="Winged helix' DNA-binding domain"/>
    <property type="match status" value="1"/>
</dbReference>
<keyword evidence="2" id="KW-0663">Pyridoxal phosphate</keyword>
<proteinExistence type="inferred from homology"/>
<keyword evidence="3" id="KW-0805">Transcription regulation</keyword>
<reference evidence="7 8" key="1">
    <citation type="journal article" date="2011" name="Stand. Genomic Sci.">
        <title>Complete genome sequence of Treponema succinifaciens type strain (6091).</title>
        <authorList>
            <person name="Han C."/>
            <person name="Gronow S."/>
            <person name="Teshima H."/>
            <person name="Lapidus A."/>
            <person name="Nolan M."/>
            <person name="Lucas S."/>
            <person name="Hammon N."/>
            <person name="Deshpande S."/>
            <person name="Cheng J.F."/>
            <person name="Zeytun A."/>
            <person name="Tapia R."/>
            <person name="Goodwin L."/>
            <person name="Pitluck S."/>
            <person name="Liolios K."/>
            <person name="Pagani I."/>
            <person name="Ivanova N."/>
            <person name="Mavromatis K."/>
            <person name="Mikhailova N."/>
            <person name="Huntemann M."/>
            <person name="Pati A."/>
            <person name="Chen A."/>
            <person name="Palaniappan K."/>
            <person name="Land M."/>
            <person name="Hauser L."/>
            <person name="Brambilla E.M."/>
            <person name="Rohde M."/>
            <person name="Goker M."/>
            <person name="Woyke T."/>
            <person name="Bristow J."/>
            <person name="Eisen J.A."/>
            <person name="Markowitz V."/>
            <person name="Hugenholtz P."/>
            <person name="Kyrpides N.C."/>
            <person name="Klenk H.P."/>
            <person name="Detter J.C."/>
        </authorList>
    </citation>
    <scope>NUCLEOTIDE SEQUENCE [LARGE SCALE GENOMIC DNA]</scope>
    <source>
        <strain evidence="8">ATCC 33096 / DSM 2489 / 6091</strain>
    </source>
</reference>
<dbReference type="GO" id="GO:0030170">
    <property type="term" value="F:pyridoxal phosphate binding"/>
    <property type="evidence" value="ECO:0007669"/>
    <property type="project" value="InterPro"/>
</dbReference>
<evidence type="ECO:0000256" key="3">
    <source>
        <dbReference type="ARBA" id="ARBA00023015"/>
    </source>
</evidence>
<dbReference type="PANTHER" id="PTHR46577:SF1">
    <property type="entry name" value="HTH-TYPE TRANSCRIPTIONAL REGULATORY PROTEIN GABR"/>
    <property type="match status" value="1"/>
</dbReference>
<dbReference type="eggNOG" id="COG1167">
    <property type="taxonomic scope" value="Bacteria"/>
</dbReference>
<protein>
    <submittedName>
        <fullName evidence="7">Transcriptional regulator, GntR family with aminotransferase domain</fullName>
    </submittedName>
</protein>
<dbReference type="AlphaFoldDB" id="F2NW86"/>
<dbReference type="InterPro" id="IPR036388">
    <property type="entry name" value="WH-like_DNA-bd_sf"/>
</dbReference>
<dbReference type="EMBL" id="CP002631">
    <property type="protein sequence ID" value="AEB15007.1"/>
    <property type="molecule type" value="Genomic_DNA"/>
</dbReference>
<evidence type="ECO:0000256" key="4">
    <source>
        <dbReference type="ARBA" id="ARBA00023125"/>
    </source>
</evidence>
<dbReference type="Pfam" id="PF00155">
    <property type="entry name" value="Aminotran_1_2"/>
    <property type="match status" value="1"/>
</dbReference>
<dbReference type="CDD" id="cd00609">
    <property type="entry name" value="AAT_like"/>
    <property type="match status" value="1"/>
</dbReference>
<dbReference type="RefSeq" id="WP_013702260.1">
    <property type="nucleotide sequence ID" value="NC_015385.1"/>
</dbReference>
<dbReference type="PANTHER" id="PTHR46577">
    <property type="entry name" value="HTH-TYPE TRANSCRIPTIONAL REGULATORY PROTEIN GABR"/>
    <property type="match status" value="1"/>
</dbReference>
<dbReference type="GO" id="GO:0003700">
    <property type="term" value="F:DNA-binding transcription factor activity"/>
    <property type="evidence" value="ECO:0007669"/>
    <property type="project" value="InterPro"/>
</dbReference>
<evidence type="ECO:0000256" key="2">
    <source>
        <dbReference type="ARBA" id="ARBA00022898"/>
    </source>
</evidence>
<dbReference type="CDD" id="cd07377">
    <property type="entry name" value="WHTH_GntR"/>
    <property type="match status" value="1"/>
</dbReference>
<dbReference type="InterPro" id="IPR051446">
    <property type="entry name" value="HTH_trans_reg/aminotransferase"/>
</dbReference>
<evidence type="ECO:0000313" key="7">
    <source>
        <dbReference type="EMBL" id="AEB15007.1"/>
    </source>
</evidence>
<keyword evidence="8" id="KW-1185">Reference proteome</keyword>
<dbReference type="GeneID" id="302999260"/>
<gene>
    <name evidence="7" type="ordered locus">Tresu_2138</name>
</gene>
<dbReference type="InterPro" id="IPR015424">
    <property type="entry name" value="PyrdxlP-dep_Trfase"/>
</dbReference>
<keyword evidence="7" id="KW-0808">Transferase</keyword>
<evidence type="ECO:0000313" key="8">
    <source>
        <dbReference type="Proteomes" id="UP000006852"/>
    </source>
</evidence>
<dbReference type="Pfam" id="PF00392">
    <property type="entry name" value="GntR"/>
    <property type="match status" value="1"/>
</dbReference>
<dbReference type="SMART" id="SM00345">
    <property type="entry name" value="HTH_GNTR"/>
    <property type="match status" value="1"/>
</dbReference>
<dbReference type="Gene3D" id="3.40.640.10">
    <property type="entry name" value="Type I PLP-dependent aspartate aminotransferase-like (Major domain)"/>
    <property type="match status" value="1"/>
</dbReference>
<dbReference type="KEGG" id="tsu:Tresu_2138"/>
<evidence type="ECO:0000256" key="1">
    <source>
        <dbReference type="ARBA" id="ARBA00005384"/>
    </source>
</evidence>
<dbReference type="InterPro" id="IPR036390">
    <property type="entry name" value="WH_DNA-bd_sf"/>
</dbReference>
<dbReference type="InterPro" id="IPR004839">
    <property type="entry name" value="Aminotransferase_I/II_large"/>
</dbReference>
<organism evidence="7 8">
    <name type="scientific">Treponema succinifaciens (strain ATCC 33096 / DSM 2489 / 6091)</name>
    <dbReference type="NCBI Taxonomy" id="869209"/>
    <lineage>
        <taxon>Bacteria</taxon>
        <taxon>Pseudomonadati</taxon>
        <taxon>Spirochaetota</taxon>
        <taxon>Spirochaetia</taxon>
        <taxon>Spirochaetales</taxon>
        <taxon>Treponemataceae</taxon>
        <taxon>Treponema</taxon>
    </lineage>
</organism>
<keyword evidence="5" id="KW-0804">Transcription</keyword>
<dbReference type="OrthoDB" id="9802328at2"/>
<dbReference type="PROSITE" id="PS50949">
    <property type="entry name" value="HTH_GNTR"/>
    <property type="match status" value="1"/>
</dbReference>
<dbReference type="InterPro" id="IPR000524">
    <property type="entry name" value="Tscrpt_reg_HTH_GntR"/>
</dbReference>
<keyword evidence="7" id="KW-0032">Aminotransferase</keyword>
<dbReference type="STRING" id="869209.Tresu_2138"/>
<accession>F2NW86</accession>
<dbReference type="Proteomes" id="UP000006852">
    <property type="component" value="Chromosome"/>
</dbReference>
<dbReference type="InterPro" id="IPR015421">
    <property type="entry name" value="PyrdxlP-dep_Trfase_major"/>
</dbReference>
<evidence type="ECO:0000259" key="6">
    <source>
        <dbReference type="PROSITE" id="PS50949"/>
    </source>
</evidence>
<dbReference type="HOGENOM" id="CLU_017584_0_1_12"/>
<dbReference type="GO" id="GO:0008483">
    <property type="term" value="F:transaminase activity"/>
    <property type="evidence" value="ECO:0007669"/>
    <property type="project" value="UniProtKB-KW"/>
</dbReference>
<dbReference type="GO" id="GO:0003677">
    <property type="term" value="F:DNA binding"/>
    <property type="evidence" value="ECO:0007669"/>
    <property type="project" value="UniProtKB-KW"/>
</dbReference>
<dbReference type="Gene3D" id="1.10.10.10">
    <property type="entry name" value="Winged helix-like DNA-binding domain superfamily/Winged helix DNA-binding domain"/>
    <property type="match status" value="1"/>
</dbReference>